<protein>
    <recommendedName>
        <fullName evidence="5">MarR family transcriptional regulator</fullName>
    </recommendedName>
</protein>
<dbReference type="PATRIC" id="fig|2198.3.peg.1070"/>
<name>A0A124G4S4_9EURY</name>
<evidence type="ECO:0008006" key="5">
    <source>
        <dbReference type="Google" id="ProtNLM"/>
    </source>
</evidence>
<accession>A0A124G4S4</accession>
<dbReference type="SUPFAM" id="SSF46785">
    <property type="entry name" value="Winged helix' DNA-binding domain"/>
    <property type="match status" value="1"/>
</dbReference>
<evidence type="ECO:0000313" key="2">
    <source>
        <dbReference type="EMBL" id="KUL00991.1"/>
    </source>
</evidence>
<proteinExistence type="predicted"/>
<gene>
    <name evidence="1" type="ORF">XD82_0929</name>
    <name evidence="2" type="ORF">XE10_1192</name>
</gene>
<dbReference type="EMBL" id="LGGD01000098">
    <property type="protein sequence ID" value="KUK61839.1"/>
    <property type="molecule type" value="Genomic_DNA"/>
</dbReference>
<dbReference type="Proteomes" id="UP000054323">
    <property type="component" value="Unassembled WGS sequence"/>
</dbReference>
<evidence type="ECO:0000313" key="3">
    <source>
        <dbReference type="Proteomes" id="UP000054323"/>
    </source>
</evidence>
<dbReference type="InterPro" id="IPR036390">
    <property type="entry name" value="WH_DNA-bd_sf"/>
</dbReference>
<reference evidence="2" key="1">
    <citation type="journal article" date="2015" name="MBio">
        <title>Genome-resolved metagenomic analysis reveals roles for candidate phyla and other microbial community members in biogeochemical transformations in oil reservoirs.</title>
        <authorList>
            <person name="Hu P."/>
            <person name="Tom L."/>
            <person name="Singh A."/>
            <person name="Thomas B.C."/>
            <person name="Baker B.J."/>
            <person name="Piceno Y.M."/>
            <person name="Andersen G.L."/>
            <person name="Banfield J.F."/>
        </authorList>
    </citation>
    <scope>NUCLEOTIDE SEQUENCE [LARGE SCALE GENOMIC DNA]</scope>
    <source>
        <strain evidence="1">62_101</strain>
        <strain evidence="2">63_41</strain>
    </source>
</reference>
<dbReference type="EMBL" id="LGHE01000130">
    <property type="protein sequence ID" value="KUL00991.1"/>
    <property type="molecule type" value="Genomic_DNA"/>
</dbReference>
<evidence type="ECO:0000313" key="1">
    <source>
        <dbReference type="EMBL" id="KUK61839.1"/>
    </source>
</evidence>
<organism evidence="2 4">
    <name type="scientific">Methanoculleus marisnigri</name>
    <dbReference type="NCBI Taxonomy" id="2198"/>
    <lineage>
        <taxon>Archaea</taxon>
        <taxon>Methanobacteriati</taxon>
        <taxon>Methanobacteriota</taxon>
        <taxon>Stenosarchaea group</taxon>
        <taxon>Methanomicrobia</taxon>
        <taxon>Methanomicrobiales</taxon>
        <taxon>Methanomicrobiaceae</taxon>
        <taxon>Methanoculleus</taxon>
    </lineage>
</organism>
<dbReference type="AlphaFoldDB" id="A0A124G4S4"/>
<dbReference type="Proteomes" id="UP000054598">
    <property type="component" value="Unassembled WGS sequence"/>
</dbReference>
<evidence type="ECO:0000313" key="4">
    <source>
        <dbReference type="Proteomes" id="UP000054598"/>
    </source>
</evidence>
<sequence length="92" mass="10637">MREEDLDWTIYHRIPETDGITAGDLAAATGFEHGAVMASLERLERYLLIRRSGETVRHLSIQESLIECQCRYTNDMPFVIENGVVRAKRREE</sequence>
<comment type="caution">
    <text evidence="2">The sequence shown here is derived from an EMBL/GenBank/DDBJ whole genome shotgun (WGS) entry which is preliminary data.</text>
</comment>
<reference evidence="3 4" key="2">
    <citation type="journal article" date="2015" name="MBio">
        <title>Genome-Resolved Metagenomic Analysis Reveals Roles for Candidate Phyla and Other Microbial Community Members in Biogeochemical Transformations in Oil Reservoirs.</title>
        <authorList>
            <person name="Hu P."/>
            <person name="Tom L."/>
            <person name="Singh A."/>
            <person name="Thomas B.C."/>
            <person name="Baker B.J."/>
            <person name="Piceno Y.M."/>
            <person name="Andersen G.L."/>
            <person name="Banfield J.F."/>
        </authorList>
    </citation>
    <scope>NUCLEOTIDE SEQUENCE [LARGE SCALE GENOMIC DNA]</scope>
</reference>